<dbReference type="InterPro" id="IPR028457">
    <property type="entry name" value="ABI"/>
</dbReference>
<dbReference type="GO" id="GO:0035591">
    <property type="term" value="F:signaling adaptor activity"/>
    <property type="evidence" value="ECO:0007669"/>
    <property type="project" value="TreeGrafter"/>
</dbReference>
<accession>A0A5J5MQM5</accession>
<evidence type="ECO:0000313" key="2">
    <source>
        <dbReference type="EMBL" id="KAB0382648.1"/>
    </source>
</evidence>
<name>A0A5J5MQM5_MUNRE</name>
<dbReference type="EMBL" id="VCEB01000002">
    <property type="protein sequence ID" value="KAB0382648.1"/>
    <property type="molecule type" value="Genomic_DNA"/>
</dbReference>
<reference evidence="2 3" key="1">
    <citation type="submission" date="2019-06" db="EMBL/GenBank/DDBJ databases">
        <title>Discovery of a novel chromosome fission-fusion reversal in muntjac.</title>
        <authorList>
            <person name="Mudd A.B."/>
            <person name="Bredeson J.V."/>
            <person name="Baum R."/>
            <person name="Hockemeyer D."/>
            <person name="Rokhsar D.S."/>
        </authorList>
    </citation>
    <scope>NUCLEOTIDE SEQUENCE [LARGE SCALE GENOMIC DNA]</scope>
    <source>
        <strain evidence="2">UCam_UCB_Mr</strain>
        <tissue evidence="2">Fibroblast cell line</tissue>
    </source>
</reference>
<dbReference type="PANTHER" id="PTHR10460:SF2">
    <property type="entry name" value="ABL INTERACTOR 1"/>
    <property type="match status" value="1"/>
</dbReference>
<dbReference type="GO" id="GO:0030027">
    <property type="term" value="C:lamellipodium"/>
    <property type="evidence" value="ECO:0007669"/>
    <property type="project" value="TreeGrafter"/>
</dbReference>
<comment type="caution">
    <text evidence="2">The sequence shown here is derived from an EMBL/GenBank/DDBJ whole genome shotgun (WGS) entry which is preliminary data.</text>
</comment>
<keyword evidence="3" id="KW-1185">Reference proteome</keyword>
<dbReference type="Proteomes" id="UP000326062">
    <property type="component" value="Chromosome 2"/>
</dbReference>
<dbReference type="GO" id="GO:0001764">
    <property type="term" value="P:neuron migration"/>
    <property type="evidence" value="ECO:0007669"/>
    <property type="project" value="TreeGrafter"/>
</dbReference>
<protein>
    <recommendedName>
        <fullName evidence="4">ABI2</fullName>
    </recommendedName>
</protein>
<dbReference type="GO" id="GO:0098858">
    <property type="term" value="C:actin-based cell projection"/>
    <property type="evidence" value="ECO:0007669"/>
    <property type="project" value="TreeGrafter"/>
</dbReference>
<dbReference type="Gene3D" id="6.10.140.1620">
    <property type="match status" value="1"/>
</dbReference>
<evidence type="ECO:0000313" key="3">
    <source>
        <dbReference type="Proteomes" id="UP000326062"/>
    </source>
</evidence>
<gene>
    <name evidence="2" type="ORF">FD755_004565</name>
</gene>
<dbReference type="GO" id="GO:0017124">
    <property type="term" value="F:SH3 domain binding"/>
    <property type="evidence" value="ECO:0007669"/>
    <property type="project" value="TreeGrafter"/>
</dbReference>
<dbReference type="AlphaFoldDB" id="A0A5J5MQM5"/>
<comment type="similarity">
    <text evidence="1">Belongs to the ABI family.</text>
</comment>
<evidence type="ECO:0000256" key="1">
    <source>
        <dbReference type="ARBA" id="ARBA00010020"/>
    </source>
</evidence>
<dbReference type="GO" id="GO:0045296">
    <property type="term" value="F:cadherin binding"/>
    <property type="evidence" value="ECO:0007669"/>
    <property type="project" value="TreeGrafter"/>
</dbReference>
<dbReference type="PANTHER" id="PTHR10460">
    <property type="entry name" value="ABL INTERACTOR FAMILY MEMBER"/>
    <property type="match status" value="1"/>
</dbReference>
<dbReference type="GO" id="GO:0031209">
    <property type="term" value="C:SCAR complex"/>
    <property type="evidence" value="ECO:0007669"/>
    <property type="project" value="TreeGrafter"/>
</dbReference>
<sequence>MAELQMLLEEEIPSGKRALIESYQNLTRVADYCENNYIQNGIISGCCFFLRFASFHPKCMYRMSL</sequence>
<organism evidence="2 3">
    <name type="scientific">Muntiacus reevesi</name>
    <name type="common">Reeves' muntjac</name>
    <name type="synonym">Cervus reevesi</name>
    <dbReference type="NCBI Taxonomy" id="9886"/>
    <lineage>
        <taxon>Eukaryota</taxon>
        <taxon>Metazoa</taxon>
        <taxon>Chordata</taxon>
        <taxon>Craniata</taxon>
        <taxon>Vertebrata</taxon>
        <taxon>Euteleostomi</taxon>
        <taxon>Mammalia</taxon>
        <taxon>Eutheria</taxon>
        <taxon>Laurasiatheria</taxon>
        <taxon>Artiodactyla</taxon>
        <taxon>Ruminantia</taxon>
        <taxon>Pecora</taxon>
        <taxon>Cervidae</taxon>
        <taxon>Muntiacinae</taxon>
        <taxon>Muntiacus</taxon>
    </lineage>
</organism>
<evidence type="ECO:0008006" key="4">
    <source>
        <dbReference type="Google" id="ProtNLM"/>
    </source>
</evidence>
<proteinExistence type="inferred from homology"/>